<dbReference type="InterPro" id="IPR030392">
    <property type="entry name" value="S74_ICA"/>
</dbReference>
<evidence type="ECO:0000256" key="8">
    <source>
        <dbReference type="SAM" id="MobiDB-lite"/>
    </source>
</evidence>
<gene>
    <name evidence="12" type="ORF">JTE90_015667</name>
</gene>
<feature type="region of interest" description="Disordered" evidence="8">
    <location>
        <begin position="842"/>
        <end position="879"/>
    </location>
</feature>
<dbReference type="Gene3D" id="2.60.40.1390">
    <property type="entry name" value="NDT80 DNA-binding domain"/>
    <property type="match status" value="1"/>
</dbReference>
<feature type="domain" description="Peptidase S74" evidence="11">
    <location>
        <begin position="609"/>
        <end position="718"/>
    </location>
</feature>
<accession>A0AAV6UG02</accession>
<feature type="compositionally biased region" description="Polar residues" evidence="8">
    <location>
        <begin position="135"/>
        <end position="146"/>
    </location>
</feature>
<dbReference type="GO" id="GO:0006357">
    <property type="term" value="P:regulation of transcription by RNA polymerase II"/>
    <property type="evidence" value="ECO:0007669"/>
    <property type="project" value="UniProtKB-ARBA"/>
</dbReference>
<dbReference type="GO" id="GO:0016540">
    <property type="term" value="P:protein autoprocessing"/>
    <property type="evidence" value="ECO:0007669"/>
    <property type="project" value="InterPro"/>
</dbReference>
<evidence type="ECO:0008006" key="14">
    <source>
        <dbReference type="Google" id="ProtNLM"/>
    </source>
</evidence>
<evidence type="ECO:0000313" key="12">
    <source>
        <dbReference type="EMBL" id="KAG8183036.1"/>
    </source>
</evidence>
<feature type="DNA-binding region" description="NDT80" evidence="7">
    <location>
        <begin position="287"/>
        <end position="563"/>
    </location>
</feature>
<dbReference type="GO" id="GO:0005789">
    <property type="term" value="C:endoplasmic reticulum membrane"/>
    <property type="evidence" value="ECO:0007669"/>
    <property type="project" value="TreeGrafter"/>
</dbReference>
<dbReference type="GO" id="GO:0003700">
    <property type="term" value="F:DNA-binding transcription factor activity"/>
    <property type="evidence" value="ECO:0007669"/>
    <property type="project" value="UniProtKB-UniRule"/>
</dbReference>
<comment type="caution">
    <text evidence="12">The sequence shown here is derived from an EMBL/GenBank/DDBJ whole genome shotgun (WGS) entry which is preliminary data.</text>
</comment>
<feature type="transmembrane region" description="Helical" evidence="9">
    <location>
        <begin position="774"/>
        <end position="794"/>
    </location>
</feature>
<dbReference type="PROSITE" id="PS51688">
    <property type="entry name" value="ICA"/>
    <property type="match status" value="1"/>
</dbReference>
<dbReference type="InterPro" id="IPR037141">
    <property type="entry name" value="NDT80_DNA-bd_dom_sf"/>
</dbReference>
<reference evidence="12 13" key="1">
    <citation type="journal article" date="2022" name="Nat. Ecol. Evol.">
        <title>A masculinizing supergene underlies an exaggerated male reproductive morph in a spider.</title>
        <authorList>
            <person name="Hendrickx F."/>
            <person name="De Corte Z."/>
            <person name="Sonet G."/>
            <person name="Van Belleghem S.M."/>
            <person name="Kostlbacher S."/>
            <person name="Vangestel C."/>
        </authorList>
    </citation>
    <scope>NUCLEOTIDE SEQUENCE [LARGE SCALE GENOMIC DNA]</scope>
    <source>
        <strain evidence="12">W744_W776</strain>
    </source>
</reference>
<dbReference type="GO" id="GO:0043565">
    <property type="term" value="F:sequence-specific DNA binding"/>
    <property type="evidence" value="ECO:0007669"/>
    <property type="project" value="TreeGrafter"/>
</dbReference>
<comment type="similarity">
    <text evidence="2">Belongs to the MRF family.</text>
</comment>
<evidence type="ECO:0000259" key="10">
    <source>
        <dbReference type="PROSITE" id="PS51517"/>
    </source>
</evidence>
<dbReference type="EMBL" id="JAFNEN010000435">
    <property type="protein sequence ID" value="KAG8183036.1"/>
    <property type="molecule type" value="Genomic_DNA"/>
</dbReference>
<evidence type="ECO:0000256" key="1">
    <source>
        <dbReference type="ARBA" id="ARBA00004167"/>
    </source>
</evidence>
<evidence type="ECO:0000256" key="2">
    <source>
        <dbReference type="ARBA" id="ARBA00008221"/>
    </source>
</evidence>
<evidence type="ECO:0000313" key="13">
    <source>
        <dbReference type="Proteomes" id="UP000827092"/>
    </source>
</evidence>
<feature type="region of interest" description="Disordered" evidence="8">
    <location>
        <begin position="934"/>
        <end position="957"/>
    </location>
</feature>
<feature type="compositionally biased region" description="Low complexity" evidence="8">
    <location>
        <begin position="228"/>
        <end position="239"/>
    </location>
</feature>
<dbReference type="Proteomes" id="UP000827092">
    <property type="component" value="Unassembled WGS sequence"/>
</dbReference>
<dbReference type="InterPro" id="IPR024061">
    <property type="entry name" value="NDT80_DNA-bd_dom"/>
</dbReference>
<evidence type="ECO:0000259" key="11">
    <source>
        <dbReference type="PROSITE" id="PS51688"/>
    </source>
</evidence>
<dbReference type="Pfam" id="PF13884">
    <property type="entry name" value="Peptidase_S74"/>
    <property type="match status" value="1"/>
</dbReference>
<evidence type="ECO:0000256" key="3">
    <source>
        <dbReference type="ARBA" id="ARBA00022692"/>
    </source>
</evidence>
<feature type="compositionally biased region" description="Basic and acidic residues" evidence="8">
    <location>
        <begin position="944"/>
        <end position="953"/>
    </location>
</feature>
<dbReference type="GO" id="GO:0045893">
    <property type="term" value="P:positive regulation of DNA-templated transcription"/>
    <property type="evidence" value="ECO:0007669"/>
    <property type="project" value="TreeGrafter"/>
</dbReference>
<dbReference type="Pfam" id="PF13887">
    <property type="entry name" value="MYRF_ICA"/>
    <property type="match status" value="1"/>
</dbReference>
<keyword evidence="6 9" id="KW-0472">Membrane</keyword>
<evidence type="ECO:0000256" key="5">
    <source>
        <dbReference type="ARBA" id="ARBA00023125"/>
    </source>
</evidence>
<name>A0AAV6UG02_9ARAC</name>
<protein>
    <recommendedName>
        <fullName evidence="14">Myelin regulatory factor</fullName>
    </recommendedName>
</protein>
<sequence>MPMFALMHIVPESFGQEKAFSEKRNRRGELGGIESETFDFSQLEEYINDNNEGHIYFHDALVTSSDHLKLAEVAEKSPIFPRLGSEKDPIHLTAGGTECRGILAGGHHCGPQAAVDSHAAVPQHHQPKTYLARSGRTNSVDVSSSFAKPHHLPDSPPDSGSEPPFSPSNEGHKLKCPSLDLLPHLPPEMSHKGHPHHVFLHGSHDVSITSSTSPPSSSSSPHHHLRQHSSSSPVPVHSTHSASMPVLAASSVISGQLLSQIPQLTSFVGNPLQQQLMTPHLGHLYAGSEEFLYENLANPVSSTTNSKKRKLPDSPKAHRSSIQVKLEPSVPSPDPSTTMLPSSDEDYNFDLSAPEASALFVDSSFQCIRFQTFQQNTWAQLLDKDMKEIPHPHFRVDADKGFNFSNADESFVCQKKNHFQVTVHVQPVEGTEARYVRTLEGGTRPLLHFSLHFHGVKMESPTQTIKIEQSQSDRSKRPFHPVPLELVADQVTKTTVGRLHFSETTSNNMRKKGKPNPDQRFFFLVVSLCAYTQGEATPATVVAHSSEKIIVRASNPGQFENDMELSWQKGQTLDSIFHNGRVGINTDRPEESLVVHGNIKVTGHILQPSDFRAKYDIHELDPREQLRNVSNLRIVRYRYLPEFGEQVGLQPHLVDTGVIAQEVRTVIPEAVSEAGDVRLKDGSIIEQLLVVNKERIFMENVGAVKELCRVTNNLENRIGQLEIINKKLTRIKRNDSLKSTNSSLKSGQRCRRSCRQMHARKVESCSSHFLQSSIVTLVVIMACCIMAMAAIWILQWQTHLSHMRGTILILKSPSPWNATTPMTERSQMLSTLFPSLTMSSSYTQLSSTRTKTTQGDRHRVTPKHSGKSSDPKPPFPDEGLYDEFSDCSSSDECPVFCCDEQFNEEEAMDAEEDIFRHHVEKKSGERTGAAVISKKGVPSNSAIPKDEPSDKNFVEAGRVSPTPSIIKKRMIETEDEGGENSHAFRTDSEGVLLHLLELNSTLILDQNCIEQKGEESTSFRCSVNVSRHFPHANLTLHFSTEDSDAVIEFCGGSHYLSCPKEAPRSEKSANTIEKREAIPRRHTWQLPVGSFIRSRYRFRMMSPHLAAGQQICSQNMNFRPFTEFVLTFRRRCDK</sequence>
<feature type="domain" description="NDT80" evidence="10">
    <location>
        <begin position="287"/>
        <end position="563"/>
    </location>
</feature>
<dbReference type="Pfam" id="PF13888">
    <property type="entry name" value="MRF_C2"/>
    <property type="match status" value="1"/>
</dbReference>
<feature type="compositionally biased region" description="Polar residues" evidence="8">
    <location>
        <begin position="842"/>
        <end position="853"/>
    </location>
</feature>
<evidence type="ECO:0000256" key="7">
    <source>
        <dbReference type="PROSITE-ProRule" id="PRU00850"/>
    </source>
</evidence>
<feature type="region of interest" description="Disordered" evidence="8">
    <location>
        <begin position="121"/>
        <end position="239"/>
    </location>
</feature>
<dbReference type="GO" id="GO:0005634">
    <property type="term" value="C:nucleus"/>
    <property type="evidence" value="ECO:0007669"/>
    <property type="project" value="TreeGrafter"/>
</dbReference>
<dbReference type="InterPro" id="IPR051577">
    <property type="entry name" value="MRF-like"/>
</dbReference>
<dbReference type="InterPro" id="IPR026932">
    <property type="entry name" value="MYRF_ICA"/>
</dbReference>
<dbReference type="Pfam" id="PF05224">
    <property type="entry name" value="NDT80_PhoG"/>
    <property type="match status" value="1"/>
</dbReference>
<feature type="compositionally biased region" description="Low complexity" evidence="8">
    <location>
        <begin position="210"/>
        <end position="220"/>
    </location>
</feature>
<dbReference type="SUPFAM" id="SSF49417">
    <property type="entry name" value="p53-like transcription factors"/>
    <property type="match status" value="1"/>
</dbReference>
<dbReference type="InterPro" id="IPR025719">
    <property type="entry name" value="MYRF_C2"/>
</dbReference>
<dbReference type="PANTHER" id="PTHR13029:SF18">
    <property type="entry name" value="MYELIN REGULATORY FACTOR HOMOLOG 1"/>
    <property type="match status" value="1"/>
</dbReference>
<keyword evidence="4 9" id="KW-1133">Transmembrane helix</keyword>
<comment type="subcellular location">
    <subcellularLocation>
        <location evidence="1">Membrane</location>
        <topology evidence="1">Single-pass membrane protein</topology>
    </subcellularLocation>
</comment>
<organism evidence="12 13">
    <name type="scientific">Oedothorax gibbosus</name>
    <dbReference type="NCBI Taxonomy" id="931172"/>
    <lineage>
        <taxon>Eukaryota</taxon>
        <taxon>Metazoa</taxon>
        <taxon>Ecdysozoa</taxon>
        <taxon>Arthropoda</taxon>
        <taxon>Chelicerata</taxon>
        <taxon>Arachnida</taxon>
        <taxon>Araneae</taxon>
        <taxon>Araneomorphae</taxon>
        <taxon>Entelegynae</taxon>
        <taxon>Araneoidea</taxon>
        <taxon>Linyphiidae</taxon>
        <taxon>Erigoninae</taxon>
        <taxon>Oedothorax</taxon>
    </lineage>
</organism>
<feature type="region of interest" description="Disordered" evidence="8">
    <location>
        <begin position="300"/>
        <end position="345"/>
    </location>
</feature>
<proteinExistence type="inferred from homology"/>
<dbReference type="PROSITE" id="PS51517">
    <property type="entry name" value="NDT80"/>
    <property type="match status" value="1"/>
</dbReference>
<dbReference type="PANTHER" id="PTHR13029">
    <property type="match status" value="1"/>
</dbReference>
<keyword evidence="5 7" id="KW-0238">DNA-binding</keyword>
<keyword evidence="3 9" id="KW-0812">Transmembrane</keyword>
<evidence type="ECO:0000256" key="9">
    <source>
        <dbReference type="SAM" id="Phobius"/>
    </source>
</evidence>
<evidence type="ECO:0000256" key="6">
    <source>
        <dbReference type="ARBA" id="ARBA00023136"/>
    </source>
</evidence>
<evidence type="ECO:0000256" key="4">
    <source>
        <dbReference type="ARBA" id="ARBA00022989"/>
    </source>
</evidence>
<dbReference type="AlphaFoldDB" id="A0AAV6UG02"/>
<keyword evidence="13" id="KW-1185">Reference proteome</keyword>
<dbReference type="InterPro" id="IPR008967">
    <property type="entry name" value="p53-like_TF_DNA-bd_sf"/>
</dbReference>